<keyword evidence="1" id="KW-1133">Transmembrane helix</keyword>
<dbReference type="InterPro" id="IPR013783">
    <property type="entry name" value="Ig-like_fold"/>
</dbReference>
<dbReference type="RefSeq" id="WP_070984098.1">
    <property type="nucleotide sequence ID" value="NZ_MKJU01000024.1"/>
</dbReference>
<dbReference type="Proteomes" id="UP000179786">
    <property type="component" value="Unassembled WGS sequence"/>
</dbReference>
<keyword evidence="2" id="KW-0732">Signal</keyword>
<evidence type="ECO:0000313" key="5">
    <source>
        <dbReference type="Proteomes" id="UP000179786"/>
    </source>
</evidence>
<dbReference type="SMART" id="SM00387">
    <property type="entry name" value="HATPase_c"/>
    <property type="match status" value="1"/>
</dbReference>
<dbReference type="Gene3D" id="3.30.565.10">
    <property type="entry name" value="Histidine kinase-like ATPase, C-terminal domain"/>
    <property type="match status" value="1"/>
</dbReference>
<dbReference type="InterPro" id="IPR036890">
    <property type="entry name" value="HATPase_C_sf"/>
</dbReference>
<gene>
    <name evidence="4" type="ORF">BET10_08070</name>
</gene>
<feature type="domain" description="Histidine kinase/HSP90-like ATPase" evidence="3">
    <location>
        <begin position="786"/>
        <end position="878"/>
    </location>
</feature>
<dbReference type="InterPro" id="IPR003594">
    <property type="entry name" value="HATPase_dom"/>
</dbReference>
<dbReference type="Pfam" id="PF02518">
    <property type="entry name" value="HATPase_c"/>
    <property type="match status" value="1"/>
</dbReference>
<evidence type="ECO:0000256" key="2">
    <source>
        <dbReference type="SAM" id="SignalP"/>
    </source>
</evidence>
<feature type="signal peptide" evidence="2">
    <location>
        <begin position="1"/>
        <end position="18"/>
    </location>
</feature>
<dbReference type="SUPFAM" id="SSF75011">
    <property type="entry name" value="3-carboxy-cis,cis-mucoante lactonizing enzyme"/>
    <property type="match status" value="1"/>
</dbReference>
<dbReference type="Gene3D" id="2.60.40.10">
    <property type="entry name" value="Immunoglobulins"/>
    <property type="match status" value="1"/>
</dbReference>
<comment type="caution">
    <text evidence="4">The sequence shown here is derived from an EMBL/GenBank/DDBJ whole genome shotgun (WGS) entry which is preliminary data.</text>
</comment>
<dbReference type="Gene3D" id="2.130.10.10">
    <property type="entry name" value="YVTN repeat-like/Quinoprotein amine dehydrogenase"/>
    <property type="match status" value="1"/>
</dbReference>
<dbReference type="InterPro" id="IPR015943">
    <property type="entry name" value="WD40/YVTN_repeat-like_dom_sf"/>
</dbReference>
<keyword evidence="5" id="KW-1185">Reference proteome</keyword>
<sequence>MRVLLFLSSLIYACCATAFDFENLNAVEQDATGNFYLSSHNGVYRYDGRHYIALSDVAELPNGLVRDIEYHQEILFTLYANGDIWRTNLTTFTSERIATVSSTKIAVTNTELLTLSASDVKQIDIDSGVVKSIYNGVGRVIDLDSFGDSAYLMTSEGVFLVKNGTVTVIEAVHIKKGDLGATPHGVVYFANDRLSYYSTIQQKIITNTSIKDADNVIFAAPYFVYITENENVHELTLSDLKVSRTAINPRKNSYSELFSDNKNRIWGIGLNSFEPVEIGLKSTPINLGSKYNVIEWVAGDLWLGTTKGLYVKQKDKYEPIDWVSEQITLGQYEVTAMQLFRSGVAIGTSLGAYYVDLRTKSVTKLHSDYVLNFAVANSTLHIATNETGVISVSDDLELLPNKQLQELLPSFEVLDFNIHGQSKYISTTKGLLHVKANNWSELTLDVDAIVTDSFVLNNTLYAATYGMGLWQKHDGQQWEQLSSPKFVKELVEFNSNLYLSTNNGVHILEHGKSYTKLITGTESHSFTIGSLKALGERLYAASTDHIFELTTASSVELNAPRLTSIVADNKVNFRINDTVIIKPNIEITVSDYQFFGDNNNVFEFQLNDNVWQRLFSPGVQLHNLKPGSYTAAFRIENQGRYSPVTEFSFQVTAPWYSSPTAFMAYVIVTLLIGTAVTAYLYFWIQSFHKVFRKNQQRYQSDELSDAVLKVHEAKALCGGDPTMVTEGLVKLDDALYKLDPLARGQAALGKEKLKVAIDMLQVHCSITSDLRLDFGVSLGDERLERQLEKDIYSVIYHSVDNTLKHATATTLKLNVHRYLDTIHVSIEDNGKGINLYSRFHFGTGIYSMRRIAKTYKTRLNVKASKKGTKVAMIFPLLEVGRVSRDDIQKEVMERM</sequence>
<dbReference type="EMBL" id="MKJU01000024">
    <property type="protein sequence ID" value="OHU91745.1"/>
    <property type="molecule type" value="Genomic_DNA"/>
</dbReference>
<feature type="transmembrane region" description="Helical" evidence="1">
    <location>
        <begin position="662"/>
        <end position="684"/>
    </location>
</feature>
<evidence type="ECO:0000256" key="1">
    <source>
        <dbReference type="SAM" id="Phobius"/>
    </source>
</evidence>
<protein>
    <recommendedName>
        <fullName evidence="3">Histidine kinase/HSP90-like ATPase domain-containing protein</fullName>
    </recommendedName>
</protein>
<dbReference type="SUPFAM" id="SSF55874">
    <property type="entry name" value="ATPase domain of HSP90 chaperone/DNA topoisomerase II/histidine kinase"/>
    <property type="match status" value="1"/>
</dbReference>
<evidence type="ECO:0000259" key="3">
    <source>
        <dbReference type="SMART" id="SM00387"/>
    </source>
</evidence>
<dbReference type="OrthoDB" id="6308910at2"/>
<feature type="chain" id="PRO_5010181961" description="Histidine kinase/HSP90-like ATPase domain-containing protein" evidence="2">
    <location>
        <begin position="19"/>
        <end position="895"/>
    </location>
</feature>
<keyword evidence="1" id="KW-0812">Transmembrane</keyword>
<keyword evidence="1" id="KW-0472">Membrane</keyword>
<reference evidence="4 5" key="1">
    <citation type="submission" date="2016-09" db="EMBL/GenBank/DDBJ databases">
        <title>Pseudoalteromonas amylolytica sp. nov., isolated from the surface seawater.</title>
        <authorList>
            <person name="Wu Y.-H."/>
            <person name="Cheng H."/>
            <person name="Jin X.-B."/>
            <person name="Wang C.-S."/>
            <person name="Xu X.-W."/>
        </authorList>
    </citation>
    <scope>NUCLEOTIDE SEQUENCE [LARGE SCALE GENOMIC DNA]</scope>
    <source>
        <strain evidence="4 5">JW1</strain>
    </source>
</reference>
<organism evidence="4 5">
    <name type="scientific">Pseudoalteromonas amylolytica</name>
    <dbReference type="NCBI Taxonomy" id="1859457"/>
    <lineage>
        <taxon>Bacteria</taxon>
        <taxon>Pseudomonadati</taxon>
        <taxon>Pseudomonadota</taxon>
        <taxon>Gammaproteobacteria</taxon>
        <taxon>Alteromonadales</taxon>
        <taxon>Pseudoalteromonadaceae</taxon>
        <taxon>Pseudoalteromonas</taxon>
    </lineage>
</organism>
<evidence type="ECO:0000313" key="4">
    <source>
        <dbReference type="EMBL" id="OHU91745.1"/>
    </source>
</evidence>
<dbReference type="AlphaFoldDB" id="A0A1S1MXH7"/>
<name>A0A1S1MXH7_9GAMM</name>
<proteinExistence type="predicted"/>
<accession>A0A1S1MXH7</accession>
<dbReference type="STRING" id="1859457.BET10_08070"/>